<protein>
    <recommendedName>
        <fullName evidence="5">Fatty acid desaturase domain-containing protein</fullName>
    </recommendedName>
</protein>
<sequence>MSVSTTETIVSTGSAPANSANRNSAAQPLIIKPTFAPTEEYLKKHEYAEKRELFLSEKDTQLAVKSIRNTIKNEEARLRRKYKWLKYQDALGLLAFGISVISMLAVGYLYLTGRLHWALVVPLLALPASILHELEHDLIHNLYFKTNQWVHHVMYAVIYIAKFSVTPWYRKFMHLRHHQVSGSKYDLEERLIGSGLPFGFLRLALVLTPWANTMVLDDIEKDNRSDWSRWGLVITCIPTVFTFAVLWHLFFGYVRAISGLTITDFDPVLYLPLWAWPIVRDLGVLILLPNILRQACLNLMASYCHYYGDVPAGDVFYQGQVIDHWTMWPFQLFCFNFGATHIIHHFVPNQPFYIREAISRKANAEMIRHGVRNNDWRIVARNNRYYESSKHLLEADKSQVINPEQWNEILKSN</sequence>
<comment type="caution">
    <text evidence="3">The sequence shown here is derived from an EMBL/GenBank/DDBJ whole genome shotgun (WGS) entry which is preliminary data.</text>
</comment>
<name>A0A6A5BF67_NAEFO</name>
<dbReference type="EMBL" id="VFQX01000061">
    <property type="protein sequence ID" value="KAF0973256.1"/>
    <property type="molecule type" value="Genomic_DNA"/>
</dbReference>
<keyword evidence="2" id="KW-1133">Transmembrane helix</keyword>
<feature type="transmembrane region" description="Helical" evidence="2">
    <location>
        <begin position="232"/>
        <end position="254"/>
    </location>
</feature>
<dbReference type="AlphaFoldDB" id="A0A6A5BF67"/>
<dbReference type="GeneID" id="68115681"/>
<evidence type="ECO:0000256" key="2">
    <source>
        <dbReference type="SAM" id="Phobius"/>
    </source>
</evidence>
<dbReference type="RefSeq" id="XP_044557969.1">
    <property type="nucleotide sequence ID" value="XM_044712319.1"/>
</dbReference>
<dbReference type="OrthoDB" id="10000342at2759"/>
<organism evidence="3 4">
    <name type="scientific">Naegleria fowleri</name>
    <name type="common">Brain eating amoeba</name>
    <dbReference type="NCBI Taxonomy" id="5763"/>
    <lineage>
        <taxon>Eukaryota</taxon>
        <taxon>Discoba</taxon>
        <taxon>Heterolobosea</taxon>
        <taxon>Tetramitia</taxon>
        <taxon>Eutetramitia</taxon>
        <taxon>Vahlkampfiidae</taxon>
        <taxon>Naegleria</taxon>
    </lineage>
</organism>
<evidence type="ECO:0000313" key="3">
    <source>
        <dbReference type="EMBL" id="KAF0973256.1"/>
    </source>
</evidence>
<evidence type="ECO:0000256" key="1">
    <source>
        <dbReference type="SAM" id="MobiDB-lite"/>
    </source>
</evidence>
<accession>A0A6A5BF67</accession>
<dbReference type="OMA" id="HLMMALC"/>
<reference evidence="3 4" key="1">
    <citation type="journal article" date="2019" name="Sci. Rep.">
        <title>Nanopore sequencing improves the draft genome of the human pathogenic amoeba Naegleria fowleri.</title>
        <authorList>
            <person name="Liechti N."/>
            <person name="Schurch N."/>
            <person name="Bruggmann R."/>
            <person name="Wittwer M."/>
        </authorList>
    </citation>
    <scope>NUCLEOTIDE SEQUENCE [LARGE SCALE GENOMIC DNA]</scope>
    <source>
        <strain evidence="3 4">ATCC 30894</strain>
    </source>
</reference>
<keyword evidence="2" id="KW-0472">Membrane</keyword>
<keyword evidence="4" id="KW-1185">Reference proteome</keyword>
<dbReference type="Proteomes" id="UP000444721">
    <property type="component" value="Unassembled WGS sequence"/>
</dbReference>
<evidence type="ECO:0000313" key="4">
    <source>
        <dbReference type="Proteomes" id="UP000444721"/>
    </source>
</evidence>
<proteinExistence type="predicted"/>
<feature type="transmembrane region" description="Helical" evidence="2">
    <location>
        <begin position="153"/>
        <end position="170"/>
    </location>
</feature>
<feature type="region of interest" description="Disordered" evidence="1">
    <location>
        <begin position="1"/>
        <end position="21"/>
    </location>
</feature>
<feature type="transmembrane region" description="Helical" evidence="2">
    <location>
        <begin position="190"/>
        <end position="211"/>
    </location>
</feature>
<evidence type="ECO:0008006" key="5">
    <source>
        <dbReference type="Google" id="ProtNLM"/>
    </source>
</evidence>
<keyword evidence="2" id="KW-0812">Transmembrane</keyword>
<gene>
    <name evidence="3" type="ORF">FDP41_008463</name>
</gene>
<feature type="compositionally biased region" description="Polar residues" evidence="1">
    <location>
        <begin position="1"/>
        <end position="13"/>
    </location>
</feature>
<feature type="transmembrane region" description="Helical" evidence="2">
    <location>
        <begin position="90"/>
        <end position="109"/>
    </location>
</feature>
<dbReference type="VEuPathDB" id="AmoebaDB:FDP41_008463"/>
<dbReference type="VEuPathDB" id="AmoebaDB:NF0033000"/>
<dbReference type="VEuPathDB" id="AmoebaDB:NfTy_093120"/>